<dbReference type="Proteomes" id="UP000030665">
    <property type="component" value="Unassembled WGS sequence"/>
</dbReference>
<dbReference type="GO" id="GO:0005634">
    <property type="term" value="C:nucleus"/>
    <property type="evidence" value="ECO:0007669"/>
    <property type="project" value="TreeGrafter"/>
</dbReference>
<sequence>MEEATSERIISDPIYGRVKLPSVCVEIMDTMHFQRLRFVKCLGITDFVYPSGVHSRFTHSIGYVDAYYPLHDLNASIGSWSYKGRSKEKAFLYEIIANKNTGIDVDRFDYIRRDAYYIGIPVKLDVQALFYTRKELHSRVYQHKTVKLIHEM</sequence>
<reference evidence="1" key="2">
    <citation type="submission" date="2014-03" db="EMBL/GenBank/DDBJ databases">
        <title>The whipworm genome and dual-species transcriptomics of an intimate host-pathogen interaction.</title>
        <authorList>
            <person name="Foth B.J."/>
            <person name="Tsai I.J."/>
            <person name="Reid A.J."/>
            <person name="Bancroft A.J."/>
            <person name="Nichol S."/>
            <person name="Tracey A."/>
            <person name="Holroyd N."/>
            <person name="Cotton J.A."/>
            <person name="Stanley E.J."/>
            <person name="Zarowiecki M."/>
            <person name="Liu J.Z."/>
            <person name="Huckvale T."/>
            <person name="Cooper P.J."/>
            <person name="Grencis R.K."/>
            <person name="Berriman M."/>
        </authorList>
    </citation>
    <scope>NUCLEOTIDE SEQUENCE [LARGE SCALE GENOMIC DNA]</scope>
</reference>
<dbReference type="GO" id="GO:0006203">
    <property type="term" value="P:dGTP catabolic process"/>
    <property type="evidence" value="ECO:0007669"/>
    <property type="project" value="TreeGrafter"/>
</dbReference>
<dbReference type="EMBL" id="HG805851">
    <property type="protein sequence ID" value="CDW53377.1"/>
    <property type="molecule type" value="Genomic_DNA"/>
</dbReference>
<organism evidence="1 2">
    <name type="scientific">Trichuris trichiura</name>
    <name type="common">Whipworm</name>
    <name type="synonym">Trichocephalus trichiurus</name>
    <dbReference type="NCBI Taxonomy" id="36087"/>
    <lineage>
        <taxon>Eukaryota</taxon>
        <taxon>Metazoa</taxon>
        <taxon>Ecdysozoa</taxon>
        <taxon>Nematoda</taxon>
        <taxon>Enoplea</taxon>
        <taxon>Dorylaimia</taxon>
        <taxon>Trichinellida</taxon>
        <taxon>Trichuridae</taxon>
        <taxon>Trichuris</taxon>
    </lineage>
</organism>
<evidence type="ECO:0000313" key="2">
    <source>
        <dbReference type="Proteomes" id="UP000030665"/>
    </source>
</evidence>
<evidence type="ECO:0000313" key="1">
    <source>
        <dbReference type="EMBL" id="CDW53377.1"/>
    </source>
</evidence>
<keyword evidence="2" id="KW-1185">Reference proteome</keyword>
<dbReference type="STRING" id="36087.A0A077YZ71"/>
<dbReference type="InterPro" id="IPR050135">
    <property type="entry name" value="dGTPase-like"/>
</dbReference>
<dbReference type="SUPFAM" id="SSF109604">
    <property type="entry name" value="HD-domain/PDEase-like"/>
    <property type="match status" value="1"/>
</dbReference>
<name>A0A077YZ71_TRITR</name>
<dbReference type="AlphaFoldDB" id="A0A077YZ71"/>
<dbReference type="OrthoDB" id="9991235at2759"/>
<proteinExistence type="predicted"/>
<dbReference type="PANTHER" id="PTHR11373">
    <property type="entry name" value="DEOXYNUCLEOSIDE TRIPHOSPHATE TRIPHOSPHOHYDROLASE"/>
    <property type="match status" value="1"/>
</dbReference>
<dbReference type="GO" id="GO:0008832">
    <property type="term" value="F:dGTPase activity"/>
    <property type="evidence" value="ECO:0007669"/>
    <property type="project" value="TreeGrafter"/>
</dbReference>
<protein>
    <submittedName>
        <fullName evidence="1">Uncharacterized protein</fullName>
    </submittedName>
</protein>
<reference evidence="1" key="1">
    <citation type="submission" date="2014-01" db="EMBL/GenBank/DDBJ databases">
        <authorList>
            <person name="Aslett M."/>
        </authorList>
    </citation>
    <scope>NUCLEOTIDE SEQUENCE</scope>
</reference>
<accession>A0A077YZ71</accession>
<dbReference type="Gene3D" id="1.10.3210.10">
    <property type="entry name" value="Hypothetical protein af1432"/>
    <property type="match status" value="2"/>
</dbReference>
<gene>
    <name evidence="1" type="ORF">TTRE_0000164101</name>
</gene>
<dbReference type="PANTHER" id="PTHR11373:SF4">
    <property type="entry name" value="DEOXYNUCLEOSIDE TRIPHOSPHATE TRIPHOSPHOHYDROLASE SAMHD1"/>
    <property type="match status" value="1"/>
</dbReference>